<organism evidence="2 3">
    <name type="scientific">Schizothecium vesticola</name>
    <dbReference type="NCBI Taxonomy" id="314040"/>
    <lineage>
        <taxon>Eukaryota</taxon>
        <taxon>Fungi</taxon>
        <taxon>Dikarya</taxon>
        <taxon>Ascomycota</taxon>
        <taxon>Pezizomycotina</taxon>
        <taxon>Sordariomycetes</taxon>
        <taxon>Sordariomycetidae</taxon>
        <taxon>Sordariales</taxon>
        <taxon>Schizotheciaceae</taxon>
        <taxon>Schizothecium</taxon>
    </lineage>
</organism>
<evidence type="ECO:0000313" key="3">
    <source>
        <dbReference type="Proteomes" id="UP001172155"/>
    </source>
</evidence>
<proteinExistence type="predicted"/>
<feature type="chain" id="PRO_5041203588" evidence="1">
    <location>
        <begin position="19"/>
        <end position="173"/>
    </location>
</feature>
<reference evidence="2" key="1">
    <citation type="submission" date="2023-06" db="EMBL/GenBank/DDBJ databases">
        <title>Genome-scale phylogeny and comparative genomics of the fungal order Sordariales.</title>
        <authorList>
            <consortium name="Lawrence Berkeley National Laboratory"/>
            <person name="Hensen N."/>
            <person name="Bonometti L."/>
            <person name="Westerberg I."/>
            <person name="Brannstrom I.O."/>
            <person name="Guillou S."/>
            <person name="Cros-Aarteil S."/>
            <person name="Calhoun S."/>
            <person name="Haridas S."/>
            <person name="Kuo A."/>
            <person name="Mondo S."/>
            <person name="Pangilinan J."/>
            <person name="Riley R."/>
            <person name="LaButti K."/>
            <person name="Andreopoulos B."/>
            <person name="Lipzen A."/>
            <person name="Chen C."/>
            <person name="Yanf M."/>
            <person name="Daum C."/>
            <person name="Ng V."/>
            <person name="Clum A."/>
            <person name="Steindorff A."/>
            <person name="Ohm R."/>
            <person name="Martin F."/>
            <person name="Silar P."/>
            <person name="Natvig D."/>
            <person name="Lalanne C."/>
            <person name="Gautier V."/>
            <person name="Ament-velasquez S.L."/>
            <person name="Kruys A."/>
            <person name="Hutchinson M.I."/>
            <person name="Powell A.J."/>
            <person name="Barry K."/>
            <person name="Miller A.N."/>
            <person name="Grigoriev I.V."/>
            <person name="Debuchy R."/>
            <person name="Gladieux P."/>
            <person name="Thoren M.H."/>
            <person name="Johannesson H."/>
        </authorList>
    </citation>
    <scope>NUCLEOTIDE SEQUENCE</scope>
    <source>
        <strain evidence="2">SMH3187-1</strain>
    </source>
</reference>
<gene>
    <name evidence="2" type="ORF">B0T18DRAFT_436766</name>
</gene>
<evidence type="ECO:0000313" key="2">
    <source>
        <dbReference type="EMBL" id="KAK0749138.1"/>
    </source>
</evidence>
<dbReference type="Proteomes" id="UP001172155">
    <property type="component" value="Unassembled WGS sequence"/>
</dbReference>
<feature type="signal peptide" evidence="1">
    <location>
        <begin position="1"/>
        <end position="18"/>
    </location>
</feature>
<protein>
    <submittedName>
        <fullName evidence="2">Uncharacterized protein</fullName>
    </submittedName>
</protein>
<dbReference type="EMBL" id="JAUKUD010000003">
    <property type="protein sequence ID" value="KAK0749138.1"/>
    <property type="molecule type" value="Genomic_DNA"/>
</dbReference>
<name>A0AA40F0X6_9PEZI</name>
<accession>A0AA40F0X6</accession>
<sequence>MHAHTFIQLLAVAGTAAAATLTRRECGEKADQFCFGRDGGTPSQKIDVEDLQYVAAFLRNVGKNAAGGAGAFYTMPSGVECEEWAIEVPGAGTVLALAKHINPRTLSSVLLTDIADTIDGGSNTNKAKSLLGCGTGGGWLGVATNATDPAYNTATYKASKAKPQDIIIKIVHA</sequence>
<dbReference type="AlphaFoldDB" id="A0AA40F0X6"/>
<evidence type="ECO:0000256" key="1">
    <source>
        <dbReference type="SAM" id="SignalP"/>
    </source>
</evidence>
<comment type="caution">
    <text evidence="2">The sequence shown here is derived from an EMBL/GenBank/DDBJ whole genome shotgun (WGS) entry which is preliminary data.</text>
</comment>
<keyword evidence="1" id="KW-0732">Signal</keyword>
<keyword evidence="3" id="KW-1185">Reference proteome</keyword>